<evidence type="ECO:0000256" key="7">
    <source>
        <dbReference type="SAM" id="Phobius"/>
    </source>
</evidence>
<feature type="domain" description="SSD" evidence="8">
    <location>
        <begin position="204"/>
        <end position="329"/>
    </location>
</feature>
<protein>
    <submittedName>
        <fullName evidence="9">MMPL family transporter</fullName>
    </submittedName>
</protein>
<dbReference type="InterPro" id="IPR000731">
    <property type="entry name" value="SSD"/>
</dbReference>
<feature type="transmembrane region" description="Helical" evidence="7">
    <location>
        <begin position="279"/>
        <end position="300"/>
    </location>
</feature>
<proteinExistence type="inferred from homology"/>
<feature type="transmembrane region" description="Helical" evidence="7">
    <location>
        <begin position="187"/>
        <end position="215"/>
    </location>
</feature>
<feature type="transmembrane region" description="Helical" evidence="7">
    <location>
        <begin position="666"/>
        <end position="689"/>
    </location>
</feature>
<evidence type="ECO:0000256" key="4">
    <source>
        <dbReference type="ARBA" id="ARBA00022692"/>
    </source>
</evidence>
<evidence type="ECO:0000256" key="6">
    <source>
        <dbReference type="ARBA" id="ARBA00023136"/>
    </source>
</evidence>
<dbReference type="Proteomes" id="UP001500751">
    <property type="component" value="Unassembled WGS sequence"/>
</dbReference>
<keyword evidence="3" id="KW-1003">Cell membrane</keyword>
<dbReference type="InterPro" id="IPR004869">
    <property type="entry name" value="MMPL_dom"/>
</dbReference>
<feature type="transmembrane region" description="Helical" evidence="7">
    <location>
        <begin position="364"/>
        <end position="386"/>
    </location>
</feature>
<comment type="caution">
    <text evidence="9">The sequence shown here is derived from an EMBL/GenBank/DDBJ whole genome shotgun (WGS) entry which is preliminary data.</text>
</comment>
<evidence type="ECO:0000256" key="1">
    <source>
        <dbReference type="ARBA" id="ARBA00004651"/>
    </source>
</evidence>
<feature type="transmembrane region" description="Helical" evidence="7">
    <location>
        <begin position="597"/>
        <end position="616"/>
    </location>
</feature>
<dbReference type="PANTHER" id="PTHR33406">
    <property type="entry name" value="MEMBRANE PROTEIN MJ1562-RELATED"/>
    <property type="match status" value="1"/>
</dbReference>
<gene>
    <name evidence="9" type="ORF">GCM10009839_34240</name>
</gene>
<evidence type="ECO:0000259" key="8">
    <source>
        <dbReference type="PROSITE" id="PS50156"/>
    </source>
</evidence>
<reference evidence="10" key="1">
    <citation type="journal article" date="2019" name="Int. J. Syst. Evol. Microbiol.">
        <title>The Global Catalogue of Microorganisms (GCM) 10K type strain sequencing project: providing services to taxonomists for standard genome sequencing and annotation.</title>
        <authorList>
            <consortium name="The Broad Institute Genomics Platform"/>
            <consortium name="The Broad Institute Genome Sequencing Center for Infectious Disease"/>
            <person name="Wu L."/>
            <person name="Ma J."/>
        </authorList>
    </citation>
    <scope>NUCLEOTIDE SEQUENCE [LARGE SCALE GENOMIC DNA]</scope>
    <source>
        <strain evidence="10">JCM 16014</strain>
    </source>
</reference>
<dbReference type="Pfam" id="PF03176">
    <property type="entry name" value="MMPL"/>
    <property type="match status" value="2"/>
</dbReference>
<feature type="transmembrane region" description="Helical" evidence="7">
    <location>
        <begin position="306"/>
        <end position="330"/>
    </location>
</feature>
<dbReference type="InterPro" id="IPR050545">
    <property type="entry name" value="Mycobact_MmpL"/>
</dbReference>
<evidence type="ECO:0000313" key="10">
    <source>
        <dbReference type="Proteomes" id="UP001500751"/>
    </source>
</evidence>
<dbReference type="SUPFAM" id="SSF82866">
    <property type="entry name" value="Multidrug efflux transporter AcrB transmembrane domain"/>
    <property type="match status" value="2"/>
</dbReference>
<name>A0ABP5FSW5_9ACTN</name>
<organism evidence="9 10">
    <name type="scientific">Catenulispora yoronensis</name>
    <dbReference type="NCBI Taxonomy" id="450799"/>
    <lineage>
        <taxon>Bacteria</taxon>
        <taxon>Bacillati</taxon>
        <taxon>Actinomycetota</taxon>
        <taxon>Actinomycetes</taxon>
        <taxon>Catenulisporales</taxon>
        <taxon>Catenulisporaceae</taxon>
        <taxon>Catenulispora</taxon>
    </lineage>
</organism>
<dbReference type="PROSITE" id="PS50156">
    <property type="entry name" value="SSD"/>
    <property type="match status" value="1"/>
</dbReference>
<feature type="transmembrane region" description="Helical" evidence="7">
    <location>
        <begin position="227"/>
        <end position="249"/>
    </location>
</feature>
<comment type="similarity">
    <text evidence="2">Belongs to the resistance-nodulation-cell division (RND) (TC 2.A.6) family. MmpL subfamily.</text>
</comment>
<dbReference type="Gene3D" id="1.20.1640.10">
    <property type="entry name" value="Multidrug efflux transporter AcrB transmembrane domain"/>
    <property type="match status" value="2"/>
</dbReference>
<evidence type="ECO:0000256" key="5">
    <source>
        <dbReference type="ARBA" id="ARBA00022989"/>
    </source>
</evidence>
<keyword evidence="4 7" id="KW-0812">Transmembrane</keyword>
<keyword evidence="5 7" id="KW-1133">Transmembrane helix</keyword>
<feature type="transmembrane region" description="Helical" evidence="7">
    <location>
        <begin position="533"/>
        <end position="552"/>
    </location>
</feature>
<feature type="transmembrane region" description="Helical" evidence="7">
    <location>
        <begin position="637"/>
        <end position="660"/>
    </location>
</feature>
<keyword evidence="6 7" id="KW-0472">Membrane</keyword>
<feature type="transmembrane region" description="Helical" evidence="7">
    <location>
        <begin position="559"/>
        <end position="577"/>
    </location>
</feature>
<evidence type="ECO:0000256" key="3">
    <source>
        <dbReference type="ARBA" id="ARBA00022475"/>
    </source>
</evidence>
<comment type="subcellular location">
    <subcellularLocation>
        <location evidence="1">Cell membrane</location>
        <topology evidence="1">Multi-pass membrane protein</topology>
    </subcellularLocation>
</comment>
<dbReference type="EMBL" id="BAAAQN010000018">
    <property type="protein sequence ID" value="GAA2031479.1"/>
    <property type="molecule type" value="Genomic_DNA"/>
</dbReference>
<evidence type="ECO:0000313" key="9">
    <source>
        <dbReference type="EMBL" id="GAA2031479.1"/>
    </source>
</evidence>
<evidence type="ECO:0000256" key="2">
    <source>
        <dbReference type="ARBA" id="ARBA00010157"/>
    </source>
</evidence>
<feature type="transmembrane region" description="Helical" evidence="7">
    <location>
        <begin position="15"/>
        <end position="38"/>
    </location>
</feature>
<keyword evidence="10" id="KW-1185">Reference proteome</keyword>
<accession>A0ABP5FSW5</accession>
<dbReference type="PANTHER" id="PTHR33406:SF11">
    <property type="entry name" value="MEMBRANE PROTEIN SCO6666-RELATED"/>
    <property type="match status" value="1"/>
</dbReference>
<sequence length="738" mass="75913">MLGRIGRLAVRRPKAVLISASAVLVAMVVVGIGAFGVLKSGGFDDTGSQSWKTRTAIVDQFGGEENLVLVVKARGGTVDEGAAAAAGKTLTQQLTADSGLTKVVSYFSTPDPALRSTDGRSAMVLVRVLGSDKQILDTTDRLMKGYAADNAAVTVQAGGDAAVNHGVNEQVTKDLAMAESVAVPLTMLLLVLAFGSLVAALLPLAIGLVAILGTFAELAVLGRITSVSVFAINLTTALGLGLGIDYALLMVARFREFLSQGATVPDAVLGTMRTAGRTIAFSALTVAAAIAALLVFPLYFLRSFAYAGIGVVAIAAASALIIMPALLAALGHRVNAGRLPWAKTQGSAAPAWGRLASRVMRRPALLAVPVLALMALLASPILHATFGTADETVLPTSAPARLAADALHSDFQGNQATAVQIVADGPADTSSVASYAAKLSTLPHAVRVDSSAGSFAHGQAVGSPQPGAAAMATPTAQRLTLFTADAAHSPAAQQLVRDARAVPGPAGATTLVGGESARLVDTQHAITSRLPYAIAWVVLTTFVVLFLFTGSVTQPLRALLLNSLGLAASIGTMVWIFQDGHLSGALGFTARPMDTAMTVLLFCIAFGLSMDYEVFLTSRIKELHSQGANLHDSVSDGLARTGRIVSTAAGLLAVSFFAFGTADVSFLQFFGLGCGLAILIDALLIRGILVPAAMRVLGRGAWWAPGPLRRFHNRFGVSEADETEGAQVPELAGAGNPG</sequence>
<dbReference type="RefSeq" id="WP_425559195.1">
    <property type="nucleotide sequence ID" value="NZ_BAAAQN010000018.1"/>
</dbReference>